<organism evidence="7 8">
    <name type="scientific">Cladorrhinum samala</name>
    <dbReference type="NCBI Taxonomy" id="585594"/>
    <lineage>
        <taxon>Eukaryota</taxon>
        <taxon>Fungi</taxon>
        <taxon>Dikarya</taxon>
        <taxon>Ascomycota</taxon>
        <taxon>Pezizomycotina</taxon>
        <taxon>Sordariomycetes</taxon>
        <taxon>Sordariomycetidae</taxon>
        <taxon>Sordariales</taxon>
        <taxon>Podosporaceae</taxon>
        <taxon>Cladorrhinum</taxon>
    </lineage>
</organism>
<dbReference type="GO" id="GO:0005886">
    <property type="term" value="C:plasma membrane"/>
    <property type="evidence" value="ECO:0007669"/>
    <property type="project" value="TreeGrafter"/>
</dbReference>
<feature type="region of interest" description="Disordered" evidence="5">
    <location>
        <begin position="235"/>
        <end position="337"/>
    </location>
</feature>
<evidence type="ECO:0000256" key="2">
    <source>
        <dbReference type="ARBA" id="ARBA00022692"/>
    </source>
</evidence>
<feature type="compositionally biased region" description="Low complexity" evidence="5">
    <location>
        <begin position="244"/>
        <end position="256"/>
    </location>
</feature>
<dbReference type="GO" id="GO:0007189">
    <property type="term" value="P:adenylate cyclase-activating G protein-coupled receptor signaling pathway"/>
    <property type="evidence" value="ECO:0007669"/>
    <property type="project" value="TreeGrafter"/>
</dbReference>
<evidence type="ECO:0008006" key="9">
    <source>
        <dbReference type="Google" id="ProtNLM"/>
    </source>
</evidence>
<keyword evidence="2 6" id="KW-0812">Transmembrane</keyword>
<evidence type="ECO:0000256" key="6">
    <source>
        <dbReference type="SAM" id="Phobius"/>
    </source>
</evidence>
<dbReference type="SUPFAM" id="SSF81321">
    <property type="entry name" value="Family A G protein-coupled receptor-like"/>
    <property type="match status" value="1"/>
</dbReference>
<evidence type="ECO:0000256" key="4">
    <source>
        <dbReference type="ARBA" id="ARBA00023136"/>
    </source>
</evidence>
<feature type="transmembrane region" description="Helical" evidence="6">
    <location>
        <begin position="133"/>
        <end position="153"/>
    </location>
</feature>
<feature type="transmembrane region" description="Helical" evidence="6">
    <location>
        <begin position="100"/>
        <end position="121"/>
    </location>
</feature>
<dbReference type="PANTHER" id="PTHR23112:SF0">
    <property type="entry name" value="TRANSMEMBRANE PROTEIN 116"/>
    <property type="match status" value="1"/>
</dbReference>
<feature type="transmembrane region" description="Helical" evidence="6">
    <location>
        <begin position="58"/>
        <end position="80"/>
    </location>
</feature>
<dbReference type="GO" id="GO:0004930">
    <property type="term" value="F:G protein-coupled receptor activity"/>
    <property type="evidence" value="ECO:0007669"/>
    <property type="project" value="TreeGrafter"/>
</dbReference>
<feature type="compositionally biased region" description="Low complexity" evidence="5">
    <location>
        <begin position="272"/>
        <end position="282"/>
    </location>
</feature>
<feature type="compositionally biased region" description="Low complexity" evidence="5">
    <location>
        <begin position="291"/>
        <end position="337"/>
    </location>
</feature>
<dbReference type="AlphaFoldDB" id="A0AAV9H9K2"/>
<evidence type="ECO:0000256" key="1">
    <source>
        <dbReference type="ARBA" id="ARBA00004141"/>
    </source>
</evidence>
<feature type="compositionally biased region" description="Basic and acidic residues" evidence="5">
    <location>
        <begin position="417"/>
        <end position="428"/>
    </location>
</feature>
<keyword evidence="8" id="KW-1185">Reference proteome</keyword>
<keyword evidence="4 6" id="KW-0472">Membrane</keyword>
<comment type="caution">
    <text evidence="7">The sequence shown here is derived from an EMBL/GenBank/DDBJ whole genome shotgun (WGS) entry which is preliminary data.</text>
</comment>
<proteinExistence type="predicted"/>
<dbReference type="Proteomes" id="UP001321749">
    <property type="component" value="Unassembled WGS sequence"/>
</dbReference>
<comment type="subcellular location">
    <subcellularLocation>
        <location evidence="1">Membrane</location>
        <topology evidence="1">Multi-pass membrane protein</topology>
    </subcellularLocation>
</comment>
<feature type="transmembrane region" description="Helical" evidence="6">
    <location>
        <begin position="173"/>
        <end position="199"/>
    </location>
</feature>
<reference evidence="7" key="1">
    <citation type="journal article" date="2023" name="Mol. Phylogenet. Evol.">
        <title>Genome-scale phylogeny and comparative genomics of the fungal order Sordariales.</title>
        <authorList>
            <person name="Hensen N."/>
            <person name="Bonometti L."/>
            <person name="Westerberg I."/>
            <person name="Brannstrom I.O."/>
            <person name="Guillou S."/>
            <person name="Cros-Aarteil S."/>
            <person name="Calhoun S."/>
            <person name="Haridas S."/>
            <person name="Kuo A."/>
            <person name="Mondo S."/>
            <person name="Pangilinan J."/>
            <person name="Riley R."/>
            <person name="LaButti K."/>
            <person name="Andreopoulos B."/>
            <person name="Lipzen A."/>
            <person name="Chen C."/>
            <person name="Yan M."/>
            <person name="Daum C."/>
            <person name="Ng V."/>
            <person name="Clum A."/>
            <person name="Steindorff A."/>
            <person name="Ohm R.A."/>
            <person name="Martin F."/>
            <person name="Silar P."/>
            <person name="Natvig D.O."/>
            <person name="Lalanne C."/>
            <person name="Gautier V."/>
            <person name="Ament-Velasquez S.L."/>
            <person name="Kruys A."/>
            <person name="Hutchinson M.I."/>
            <person name="Powell A.J."/>
            <person name="Barry K."/>
            <person name="Miller A.N."/>
            <person name="Grigoriev I.V."/>
            <person name="Debuchy R."/>
            <person name="Gladieux P."/>
            <person name="Hiltunen Thoren M."/>
            <person name="Johannesson H."/>
        </authorList>
    </citation>
    <scope>NUCLEOTIDE SEQUENCE</scope>
    <source>
        <strain evidence="7">PSN324</strain>
    </source>
</reference>
<evidence type="ECO:0000313" key="7">
    <source>
        <dbReference type="EMBL" id="KAK4457714.1"/>
    </source>
</evidence>
<protein>
    <recommendedName>
        <fullName evidence="9">G-protein coupled receptors family 2 profile 2 domain-containing protein</fullName>
    </recommendedName>
</protein>
<sequence length="434" mass="47521">MLPQHLHGRGEVALTDAQRKALEIITRFASALSGLGVILIITTFCVSRHFRNPMHRLIFINAFYNAFDVICTGMSVSGYAGGNKSALCQFQGFLNQMFPLADVAWTLAMAVNVFLIVFRNYEAQALKRLEWKYLIVITTVTFTPAFVFLFIHTEEKGPFYGSVTLWCAIAPKWVLFRIVAYYVPIWTMILISMGLYIAVGIEIVRRRRAFSSIATDSIPLDDKIISADASLCHPNPTQTGIRVTTTHETSSSSTTSSDREDIESGDPEAGDASDGAPGSAFDKSNLGTWTSCRSSASRGSISTQPLTTTTAAATPTSSSSIKTTAGTSATKTAVSSSRQQRSSLSFRQYILMPLFFFLALLSVWVAPSTNRLATFVHPGFASYPLLLVVGASGSLRGFWNGLVFLTLGMKSRKRSKRGLDHRDSRGRTIPDMPN</sequence>
<feature type="transmembrane region" description="Helical" evidence="6">
    <location>
        <begin position="385"/>
        <end position="407"/>
    </location>
</feature>
<reference evidence="7" key="2">
    <citation type="submission" date="2023-06" db="EMBL/GenBank/DDBJ databases">
        <authorList>
            <consortium name="Lawrence Berkeley National Laboratory"/>
            <person name="Mondo S.J."/>
            <person name="Hensen N."/>
            <person name="Bonometti L."/>
            <person name="Westerberg I."/>
            <person name="Brannstrom I.O."/>
            <person name="Guillou S."/>
            <person name="Cros-Aarteil S."/>
            <person name="Calhoun S."/>
            <person name="Haridas S."/>
            <person name="Kuo A."/>
            <person name="Pangilinan J."/>
            <person name="Riley R."/>
            <person name="Labutti K."/>
            <person name="Andreopoulos B."/>
            <person name="Lipzen A."/>
            <person name="Chen C."/>
            <person name="Yanf M."/>
            <person name="Daum C."/>
            <person name="Ng V."/>
            <person name="Clum A."/>
            <person name="Steindorff A."/>
            <person name="Ohm R."/>
            <person name="Martin F."/>
            <person name="Silar P."/>
            <person name="Natvig D."/>
            <person name="Lalanne C."/>
            <person name="Gautier V."/>
            <person name="Ament-Velasquez S.L."/>
            <person name="Kruys A."/>
            <person name="Hutchinson M.I."/>
            <person name="Powell A.J."/>
            <person name="Barry K."/>
            <person name="Miller A.N."/>
            <person name="Grigoriev I.V."/>
            <person name="Debuchy R."/>
            <person name="Gladieux P."/>
            <person name="Thoren M.H."/>
            <person name="Johannesson H."/>
        </authorList>
    </citation>
    <scope>NUCLEOTIDE SEQUENCE</scope>
    <source>
        <strain evidence="7">PSN324</strain>
    </source>
</reference>
<evidence type="ECO:0000313" key="8">
    <source>
        <dbReference type="Proteomes" id="UP001321749"/>
    </source>
</evidence>
<dbReference type="Gene3D" id="1.20.1070.10">
    <property type="entry name" value="Rhodopsin 7-helix transmembrane proteins"/>
    <property type="match status" value="1"/>
</dbReference>
<feature type="compositionally biased region" description="Acidic residues" evidence="5">
    <location>
        <begin position="260"/>
        <end position="271"/>
    </location>
</feature>
<dbReference type="EMBL" id="MU865101">
    <property type="protein sequence ID" value="KAK4457714.1"/>
    <property type="molecule type" value="Genomic_DNA"/>
</dbReference>
<feature type="transmembrane region" description="Helical" evidence="6">
    <location>
        <begin position="346"/>
        <end position="365"/>
    </location>
</feature>
<keyword evidence="3 6" id="KW-1133">Transmembrane helix</keyword>
<feature type="transmembrane region" description="Helical" evidence="6">
    <location>
        <begin position="24"/>
        <end position="46"/>
    </location>
</feature>
<evidence type="ECO:0000256" key="3">
    <source>
        <dbReference type="ARBA" id="ARBA00022989"/>
    </source>
</evidence>
<feature type="region of interest" description="Disordered" evidence="5">
    <location>
        <begin position="415"/>
        <end position="434"/>
    </location>
</feature>
<gene>
    <name evidence="7" type="ORF">QBC42DRAFT_341545</name>
</gene>
<name>A0AAV9H9K2_9PEZI</name>
<evidence type="ECO:0000256" key="5">
    <source>
        <dbReference type="SAM" id="MobiDB-lite"/>
    </source>
</evidence>
<dbReference type="Pfam" id="PF05462">
    <property type="entry name" value="Dicty_CAR"/>
    <property type="match status" value="1"/>
</dbReference>
<dbReference type="PANTHER" id="PTHR23112">
    <property type="entry name" value="G PROTEIN-COUPLED RECEPTOR 157-RELATED"/>
    <property type="match status" value="1"/>
</dbReference>
<accession>A0AAV9H9K2</accession>